<proteinExistence type="predicted"/>
<feature type="transmembrane region" description="Helical" evidence="2">
    <location>
        <begin position="83"/>
        <end position="102"/>
    </location>
</feature>
<reference evidence="3" key="1">
    <citation type="journal article" date="2020" name="G3 (Bethesda)">
        <title>High-Quality Assemblies for Three Invasive Social Wasps from the &lt;i&gt;Vespula&lt;/i&gt; Genus.</title>
        <authorList>
            <person name="Harrop T.W.R."/>
            <person name="Guhlin J."/>
            <person name="McLaughlin G.M."/>
            <person name="Permina E."/>
            <person name="Stockwell P."/>
            <person name="Gilligan J."/>
            <person name="Le Lec M.F."/>
            <person name="Gruber M.A.M."/>
            <person name="Quinn O."/>
            <person name="Lovegrove M."/>
            <person name="Duncan E.J."/>
            <person name="Remnant E.J."/>
            <person name="Van Eeckhoven J."/>
            <person name="Graham B."/>
            <person name="Knapp R.A."/>
            <person name="Langford K.W."/>
            <person name="Kronenberg Z."/>
            <person name="Press M.O."/>
            <person name="Eacker S.M."/>
            <person name="Wilson-Rankin E.E."/>
            <person name="Purcell J."/>
            <person name="Lester P.J."/>
            <person name="Dearden P.K."/>
        </authorList>
    </citation>
    <scope>NUCLEOTIDE SEQUENCE</scope>
    <source>
        <strain evidence="3">Marl-1</strain>
    </source>
</reference>
<evidence type="ECO:0000256" key="2">
    <source>
        <dbReference type="SAM" id="Phobius"/>
    </source>
</evidence>
<keyword evidence="2" id="KW-1133">Transmembrane helix</keyword>
<evidence type="ECO:0000313" key="3">
    <source>
        <dbReference type="EMBL" id="KAF7389301.1"/>
    </source>
</evidence>
<evidence type="ECO:0000256" key="1">
    <source>
        <dbReference type="SAM" id="MobiDB-lite"/>
    </source>
</evidence>
<evidence type="ECO:0000313" key="4">
    <source>
        <dbReference type="Proteomes" id="UP000614350"/>
    </source>
</evidence>
<feature type="region of interest" description="Disordered" evidence="1">
    <location>
        <begin position="109"/>
        <end position="145"/>
    </location>
</feature>
<keyword evidence="2" id="KW-0472">Membrane</keyword>
<dbReference type="EMBL" id="JACSEA010000011">
    <property type="protein sequence ID" value="KAF7389301.1"/>
    <property type="molecule type" value="Genomic_DNA"/>
</dbReference>
<dbReference type="AlphaFoldDB" id="A0A834JIU9"/>
<accession>A0A834JIU9</accession>
<sequence length="145" mass="14978">MRTTVLKFGETSSAVKRVVNTKALPFVQEPTCLAILYTECYSYIHGVTYGLPLSFLSFSVTICESVFETFGSVHVLLSVEKELMVVVVCPLIPLLLMLLVVVDGGGDGDGDGDGDGGGGGGGAVAAADADGRPTRKKANKGPAPA</sequence>
<name>A0A834JIU9_VESVU</name>
<organism evidence="3 4">
    <name type="scientific">Vespula vulgaris</name>
    <name type="common">Yellow jacket</name>
    <name type="synonym">Wasp</name>
    <dbReference type="NCBI Taxonomy" id="7454"/>
    <lineage>
        <taxon>Eukaryota</taxon>
        <taxon>Metazoa</taxon>
        <taxon>Ecdysozoa</taxon>
        <taxon>Arthropoda</taxon>
        <taxon>Hexapoda</taxon>
        <taxon>Insecta</taxon>
        <taxon>Pterygota</taxon>
        <taxon>Neoptera</taxon>
        <taxon>Endopterygota</taxon>
        <taxon>Hymenoptera</taxon>
        <taxon>Apocrita</taxon>
        <taxon>Aculeata</taxon>
        <taxon>Vespoidea</taxon>
        <taxon>Vespidae</taxon>
        <taxon>Vespinae</taxon>
        <taxon>Vespula</taxon>
    </lineage>
</organism>
<protein>
    <submittedName>
        <fullName evidence="3">Uncharacterized protein</fullName>
    </submittedName>
</protein>
<gene>
    <name evidence="3" type="ORF">HZH66_010438</name>
</gene>
<keyword evidence="4" id="KW-1185">Reference proteome</keyword>
<comment type="caution">
    <text evidence="3">The sequence shown here is derived from an EMBL/GenBank/DDBJ whole genome shotgun (WGS) entry which is preliminary data.</text>
</comment>
<dbReference type="Proteomes" id="UP000614350">
    <property type="component" value="Unassembled WGS sequence"/>
</dbReference>
<keyword evidence="2" id="KW-0812">Transmembrane</keyword>